<dbReference type="eggNOG" id="ENOG5034BP1">
    <property type="taxonomic scope" value="Bacteria"/>
</dbReference>
<comment type="caution">
    <text evidence="2">The sequence shown here is derived from an EMBL/GenBank/DDBJ whole genome shotgun (WGS) entry which is preliminary data.</text>
</comment>
<feature type="chain" id="PRO_5002843224" evidence="1">
    <location>
        <begin position="24"/>
        <end position="136"/>
    </location>
</feature>
<evidence type="ECO:0000313" key="2">
    <source>
        <dbReference type="EMBL" id="EHP31347.1"/>
    </source>
</evidence>
<dbReference type="PATRIC" id="fig|929558.5.peg.2815"/>
<keyword evidence="3" id="KW-1185">Reference proteome</keyword>
<sequence length="136" mass="15106">MKIKFLTIASLLVLALASTSLSAQQKPFLIHGQLPHITGTIMQLWDDEDLALSLEQKTKLKEIRIRTVGGLATIKGEVFPLEAEIVKASSNGANPDSLEDSLQKLAELRAEATMLHLRCLYDTRNILTKKQLQLIE</sequence>
<evidence type="ECO:0000256" key="1">
    <source>
        <dbReference type="SAM" id="SignalP"/>
    </source>
</evidence>
<proteinExistence type="predicted"/>
<reference evidence="2 3" key="1">
    <citation type="journal article" date="2012" name="Proc. Natl. Acad. Sci. U.S.A.">
        <title>Genome and physiology of a model Epsilonproteobacterium responsible for sulfide detoxification in marine oxygen depletion zones.</title>
        <authorList>
            <person name="Grote J."/>
            <person name="Schott T."/>
            <person name="Bruckner C.G."/>
            <person name="Glockner F.O."/>
            <person name="Jost G."/>
            <person name="Teeling H."/>
            <person name="Labrenz M."/>
            <person name="Jurgens K."/>
        </authorList>
    </citation>
    <scope>NUCLEOTIDE SEQUENCE [LARGE SCALE GENOMIC DNA]</scope>
    <source>
        <strain evidence="2 3">GD1</strain>
    </source>
</reference>
<dbReference type="RefSeq" id="WP_008337545.1">
    <property type="nucleotide sequence ID" value="NZ_AFRZ01000001.1"/>
</dbReference>
<evidence type="ECO:0000313" key="3">
    <source>
        <dbReference type="Proteomes" id="UP000006431"/>
    </source>
</evidence>
<dbReference type="AlphaFoldDB" id="B6BJU7"/>
<keyword evidence="1" id="KW-0732">Signal</keyword>
<feature type="signal peptide" evidence="1">
    <location>
        <begin position="1"/>
        <end position="23"/>
    </location>
</feature>
<dbReference type="Proteomes" id="UP000006431">
    <property type="component" value="Unassembled WGS sequence"/>
</dbReference>
<dbReference type="EMBL" id="AFRZ01000001">
    <property type="protein sequence ID" value="EHP31347.1"/>
    <property type="molecule type" value="Genomic_DNA"/>
</dbReference>
<gene>
    <name evidence="2" type="ORF">SMGD1_2825</name>
</gene>
<dbReference type="HOGENOM" id="CLU_1874372_0_0_7"/>
<dbReference type="OrthoDB" id="5372986at2"/>
<dbReference type="STRING" id="929558.SMGD1_2825"/>
<protein>
    <submittedName>
        <fullName evidence="2">Uncharacterized protein</fullName>
    </submittedName>
</protein>
<accession>B6BJU7</accession>
<name>B6BJU7_SULGG</name>
<accession>H1FU41</accession>
<organism evidence="2 3">
    <name type="scientific">Sulfurimonas gotlandica (strain DSM 19862 / JCM 16533 / GD1)</name>
    <dbReference type="NCBI Taxonomy" id="929558"/>
    <lineage>
        <taxon>Bacteria</taxon>
        <taxon>Pseudomonadati</taxon>
        <taxon>Campylobacterota</taxon>
        <taxon>Epsilonproteobacteria</taxon>
        <taxon>Campylobacterales</taxon>
        <taxon>Sulfurimonadaceae</taxon>
        <taxon>Sulfurimonas</taxon>
    </lineage>
</organism>